<evidence type="ECO:0000256" key="3">
    <source>
        <dbReference type="SAM" id="MobiDB-lite"/>
    </source>
</evidence>
<evidence type="ECO:0000259" key="5">
    <source>
        <dbReference type="Pfam" id="PF05022"/>
    </source>
</evidence>
<feature type="compositionally biased region" description="Low complexity" evidence="3">
    <location>
        <begin position="460"/>
        <end position="471"/>
    </location>
</feature>
<feature type="region of interest" description="Disordered" evidence="3">
    <location>
        <begin position="1028"/>
        <end position="1065"/>
    </location>
</feature>
<keyword evidence="2" id="KW-0687">Ribonucleoprotein</keyword>
<feature type="compositionally biased region" description="Low complexity" evidence="3">
    <location>
        <begin position="824"/>
        <end position="840"/>
    </location>
</feature>
<feature type="compositionally biased region" description="Basic and acidic residues" evidence="3">
    <location>
        <begin position="435"/>
        <end position="447"/>
    </location>
</feature>
<dbReference type="InterPro" id="IPR018492">
    <property type="entry name" value="Ribosomal_eL8/Nhp2"/>
</dbReference>
<feature type="compositionally biased region" description="Polar residues" evidence="3">
    <location>
        <begin position="739"/>
        <end position="755"/>
    </location>
</feature>
<feature type="compositionally biased region" description="Low complexity" evidence="3">
    <location>
        <begin position="207"/>
        <end position="217"/>
    </location>
</feature>
<gene>
    <name evidence="6" type="ORF">DICVIV_01401</name>
</gene>
<feature type="compositionally biased region" description="Polar residues" evidence="3">
    <location>
        <begin position="264"/>
        <end position="287"/>
    </location>
</feature>
<comment type="similarity">
    <text evidence="1">Belongs to the eukaryotic ribosomal protein eL8 family.</text>
</comment>
<dbReference type="InterPro" id="IPR029064">
    <property type="entry name" value="Ribosomal_eL30-like_sf"/>
</dbReference>
<feature type="compositionally biased region" description="Polar residues" evidence="3">
    <location>
        <begin position="925"/>
        <end position="947"/>
    </location>
</feature>
<feature type="compositionally biased region" description="Low complexity" evidence="3">
    <location>
        <begin position="549"/>
        <end position="565"/>
    </location>
</feature>
<feature type="region of interest" description="Disordered" evidence="3">
    <location>
        <begin position="62"/>
        <end position="91"/>
    </location>
</feature>
<dbReference type="InterPro" id="IPR039191">
    <property type="entry name" value="Nopp140-like"/>
</dbReference>
<feature type="region of interest" description="Disordered" evidence="3">
    <location>
        <begin position="111"/>
        <end position="983"/>
    </location>
</feature>
<accession>A0A0D8Y8W1</accession>
<feature type="compositionally biased region" description="Polar residues" evidence="3">
    <location>
        <begin position="787"/>
        <end position="804"/>
    </location>
</feature>
<dbReference type="SUPFAM" id="SSF55315">
    <property type="entry name" value="L30e-like"/>
    <property type="match status" value="1"/>
</dbReference>
<dbReference type="PANTHER" id="PTHR23216:SF1">
    <property type="entry name" value="NUCLEOLAR AND COILED-BODY PHOSPHOPROTEIN 1"/>
    <property type="match status" value="1"/>
</dbReference>
<dbReference type="Gene3D" id="3.30.1330.30">
    <property type="match status" value="1"/>
</dbReference>
<evidence type="ECO:0000313" key="6">
    <source>
        <dbReference type="EMBL" id="KJH52424.1"/>
    </source>
</evidence>
<dbReference type="OrthoDB" id="5364946at2759"/>
<protein>
    <submittedName>
        <fullName evidence="6">SRP40 protein</fullName>
    </submittedName>
</protein>
<reference evidence="7" key="2">
    <citation type="journal article" date="2016" name="Sci. Rep.">
        <title>Dictyocaulus viviparus genome, variome and transcriptome elucidate lungworm biology and support future intervention.</title>
        <authorList>
            <person name="McNulty S.N."/>
            <person name="Strube C."/>
            <person name="Rosa B.A."/>
            <person name="Martin J.C."/>
            <person name="Tyagi R."/>
            <person name="Choi Y.J."/>
            <person name="Wang Q."/>
            <person name="Hallsworth Pepin K."/>
            <person name="Zhang X."/>
            <person name="Ozersky P."/>
            <person name="Wilson R.K."/>
            <person name="Sternberg P.W."/>
            <person name="Gasser R.B."/>
            <person name="Mitreva M."/>
        </authorList>
    </citation>
    <scope>NUCLEOTIDE SEQUENCE [LARGE SCALE GENOMIC DNA]</scope>
    <source>
        <strain evidence="7">HannoverDv2000</strain>
    </source>
</reference>
<feature type="compositionally biased region" description="Low complexity" evidence="3">
    <location>
        <begin position="239"/>
        <end position="253"/>
    </location>
</feature>
<feature type="domain" description="Srp40 C-terminal" evidence="5">
    <location>
        <begin position="1209"/>
        <end position="1269"/>
    </location>
</feature>
<dbReference type="PANTHER" id="PTHR23216">
    <property type="entry name" value="NUCLEOLAR AND COILED-BODY PHOSPHOPROTEIN 1"/>
    <property type="match status" value="1"/>
</dbReference>
<feature type="compositionally biased region" description="Low complexity" evidence="3">
    <location>
        <begin position="362"/>
        <end position="377"/>
    </location>
</feature>
<dbReference type="Pfam" id="PF01248">
    <property type="entry name" value="Ribosomal_L7Ae"/>
    <property type="match status" value="1"/>
</dbReference>
<feature type="region of interest" description="Disordered" evidence="3">
    <location>
        <begin position="1097"/>
        <end position="1178"/>
    </location>
</feature>
<feature type="compositionally biased region" description="Low complexity" evidence="3">
    <location>
        <begin position="667"/>
        <end position="684"/>
    </location>
</feature>
<reference evidence="6 7" key="1">
    <citation type="submission" date="2013-11" db="EMBL/GenBank/DDBJ databases">
        <title>Draft genome of the bovine lungworm Dictyocaulus viviparus.</title>
        <authorList>
            <person name="Mitreva M."/>
        </authorList>
    </citation>
    <scope>NUCLEOTIDE SEQUENCE [LARGE SCALE GENOMIC DNA]</scope>
    <source>
        <strain evidence="6 7">HannoverDv2000</strain>
    </source>
</reference>
<evidence type="ECO:0000256" key="1">
    <source>
        <dbReference type="ARBA" id="ARBA00007337"/>
    </source>
</evidence>
<feature type="compositionally biased region" description="Polar residues" evidence="3">
    <location>
        <begin position="1117"/>
        <end position="1130"/>
    </location>
</feature>
<dbReference type="GO" id="GO:0005730">
    <property type="term" value="C:nucleolus"/>
    <property type="evidence" value="ECO:0007669"/>
    <property type="project" value="InterPro"/>
</dbReference>
<dbReference type="InterPro" id="IPR007718">
    <property type="entry name" value="Srp40_C"/>
</dbReference>
<feature type="compositionally biased region" description="Polar residues" evidence="3">
    <location>
        <begin position="177"/>
        <end position="190"/>
    </location>
</feature>
<dbReference type="PRINTS" id="PR00881">
    <property type="entry name" value="L7ARS6FAMILY"/>
</dbReference>
<dbReference type="EMBL" id="KN716165">
    <property type="protein sequence ID" value="KJH52424.1"/>
    <property type="molecule type" value="Genomic_DNA"/>
</dbReference>
<feature type="compositionally biased region" description="Low complexity" evidence="3">
    <location>
        <begin position="1028"/>
        <end position="1049"/>
    </location>
</feature>
<evidence type="ECO:0000313" key="7">
    <source>
        <dbReference type="Proteomes" id="UP000053766"/>
    </source>
</evidence>
<sequence length="1441" mass="153443">MSADLYAECILYTEIFKRNPRSIKDMFSAAKIADIKKFIADNGDIPPLRMCADSYLNTRKRRLSDNSNSAPPAKRRALRDDDPSNLLDNGVHNENLKETFVKRVAKHVITSANKAASSSSDSDSDDDTRKKRTTNSSAKDATPAETGKKNASSSSDSDSDDDEITKNTQVKPIAKTINLSANKTRSTHNATTKERSIKPVLKSNVVSSKKASSPSSDSDSDDKTRKKTTTSNLTKSGITTSKTAKKSASSSSDSDSDDEASTKHTPINSISKTNAPKNLSGFVNTATKKPIMKPVLENNKASAKDVTSSSSDSDSDDEGKKKTPTNNLAKSRITPAKKTTSSSDSDSDDETVKKPNMKRVPKSSMASAKKATSSSSDSDSEDETKKKTLTKKAAKGAITLAKKTAGSSSDSDSDDEATSNNTKAKPIAKATDSSAKTRENFVNETARKTPTNKAAKGGITSAKKTASSSSDSDSDDETTSNNTKAKPITKVTDSSAKKGISFVRKTTKEETGKPMSINNMAVAIDGTSSSSDSDSIGETEKKTPTSKTAKSGISSAKKMASSSSDSDSDDEAASNNAKATLIARATDSSAKKGKSFVNKTTKEETGKSMLINNMVAAKDATSSSSDSDSNGETKKITATGNLAKGRVPPGKQPASSSSDSDSDDEVTSNNTTAKSSAKATNSSAKKGKILANETTGDPASKTVAKNIATSMKETTSSSSDSDSDNEAANNETGRKVVAKSTNSSEKKAANSTNMSAKEPTVKKVAKNVATPAKKTSSSSSDSDSDGETISKNTPAKPITKSNSLERPAGLVKTTPQRTPMNNLAKSAIISAKKTTSSSSDSDSDDEAISKNTPAKPVTKSNFLERPAGLVKTTQDKKTTSSSSDSDSDCEAIIKNTPVKSIAQTNSMQKPVVKPVPKSIKDSAEKATSSSSDLDSEVETTNKTTINSAKKGVTPAVKSKKSANSAGDFDSDGEAMTEITPTKPFSKNSFLGKPALADNKLAKAVFFSCFLLEMILIMCYHSSICKTASSNPTPKSNKSSAQKSESSSSDSDSDDETKKQASTNLVEKTALPAKKVASCGNATAKDSTVKTVTKNLTTPAKKTTSSSNDSDSDGVTANKMTTRSITKSLKSNAKKDSGLAEEVCMKPLGKRVKTPKKASNPSSDADSDDETTKRKPAKAMKLDTPAEMKKANGNLEKQQCTPLKKKSNEPFRRVTITKDSLPNKFKDNSFDRSHDQWGAKAHDTLSKVQGKGFRHEKTKKKKVSLREVHIWFDLVYLKGLSNMGKRDYAEVETSSPLDKTLPIEGPTTAKDEYEHLCSLVNVIARPLAGRKLAKKLYKLVRKSSKQQHCLRQGLKDVQKSIRKDEKGIVVLAGNVSPIDVYSHIPALCEEKGIPYAFTPSREQLGLAAGHRRPAILLLIRPQAEYQELYDEVYEIVNALVVD</sequence>
<keyword evidence="7" id="KW-1185">Reference proteome</keyword>
<dbReference type="InterPro" id="IPR004038">
    <property type="entry name" value="Ribosomal_eL8/eL30/eS12/Gad45"/>
</dbReference>
<organism evidence="6 7">
    <name type="scientific">Dictyocaulus viviparus</name>
    <name type="common">Bovine lungworm</name>
    <dbReference type="NCBI Taxonomy" id="29172"/>
    <lineage>
        <taxon>Eukaryota</taxon>
        <taxon>Metazoa</taxon>
        <taxon>Ecdysozoa</taxon>
        <taxon>Nematoda</taxon>
        <taxon>Chromadorea</taxon>
        <taxon>Rhabditida</taxon>
        <taxon>Rhabditina</taxon>
        <taxon>Rhabditomorpha</taxon>
        <taxon>Strongyloidea</taxon>
        <taxon>Metastrongylidae</taxon>
        <taxon>Dictyocaulus</taxon>
    </lineage>
</organism>
<dbReference type="Pfam" id="PF05022">
    <property type="entry name" value="SRP40_C"/>
    <property type="match status" value="1"/>
</dbReference>
<evidence type="ECO:0000256" key="2">
    <source>
        <dbReference type="ARBA" id="ARBA00023274"/>
    </source>
</evidence>
<dbReference type="GO" id="GO:1990904">
    <property type="term" value="C:ribonucleoprotein complex"/>
    <property type="evidence" value="ECO:0007669"/>
    <property type="project" value="UniProtKB-KW"/>
</dbReference>
<feature type="compositionally biased region" description="Polar residues" evidence="3">
    <location>
        <begin position="897"/>
        <end position="908"/>
    </location>
</feature>
<name>A0A0D8Y8W1_DICVI</name>
<feature type="compositionally biased region" description="Low complexity" evidence="3">
    <location>
        <begin position="708"/>
        <end position="731"/>
    </location>
</feature>
<feature type="compositionally biased region" description="Low complexity" evidence="3">
    <location>
        <begin position="395"/>
        <end position="410"/>
    </location>
</feature>
<evidence type="ECO:0000259" key="4">
    <source>
        <dbReference type="Pfam" id="PF01248"/>
    </source>
</evidence>
<feature type="compositionally biased region" description="Low complexity" evidence="3">
    <location>
        <begin position="111"/>
        <end position="121"/>
    </location>
</feature>
<proteinExistence type="inferred from homology"/>
<dbReference type="Proteomes" id="UP000053766">
    <property type="component" value="Unassembled WGS sequence"/>
</dbReference>
<feature type="domain" description="Ribosomal protein eL8/eL30/eS12/Gadd45" evidence="4">
    <location>
        <begin position="1334"/>
        <end position="1427"/>
    </location>
</feature>
<feature type="compositionally biased region" description="Polar residues" evidence="3">
    <location>
        <begin position="813"/>
        <end position="823"/>
    </location>
</feature>
<dbReference type="STRING" id="29172.A0A0D8Y8W1"/>